<evidence type="ECO:0000313" key="2">
    <source>
        <dbReference type="Proteomes" id="UP000004995"/>
    </source>
</evidence>
<dbReference type="EMBL" id="AGNK02004464">
    <property type="status" value="NOT_ANNOTATED_CDS"/>
    <property type="molecule type" value="Genomic_DNA"/>
</dbReference>
<dbReference type="AlphaFoldDB" id="A0A341JNG1"/>
<dbReference type="Proteomes" id="UP000004995">
    <property type="component" value="Unassembled WGS sequence"/>
</dbReference>
<keyword evidence="2" id="KW-1185">Reference proteome</keyword>
<reference evidence="1" key="2">
    <citation type="submission" date="2018-08" db="UniProtKB">
        <authorList>
            <consortium name="EnsemblPlants"/>
        </authorList>
    </citation>
    <scope>IDENTIFICATION</scope>
    <source>
        <strain evidence="1">Yugu1</strain>
    </source>
</reference>
<evidence type="ECO:0000313" key="1">
    <source>
        <dbReference type="EnsemblPlants" id="KQK98391"/>
    </source>
</evidence>
<name>A0A341JNG1_SETIT</name>
<dbReference type="Gramene" id="KQK98391">
    <property type="protein sequence ID" value="KQK98391"/>
    <property type="gene ID" value="SETIT_012528mg"/>
</dbReference>
<organism evidence="1 2">
    <name type="scientific">Setaria italica</name>
    <name type="common">Foxtail millet</name>
    <name type="synonym">Panicum italicum</name>
    <dbReference type="NCBI Taxonomy" id="4555"/>
    <lineage>
        <taxon>Eukaryota</taxon>
        <taxon>Viridiplantae</taxon>
        <taxon>Streptophyta</taxon>
        <taxon>Embryophyta</taxon>
        <taxon>Tracheophyta</taxon>
        <taxon>Spermatophyta</taxon>
        <taxon>Magnoliopsida</taxon>
        <taxon>Liliopsida</taxon>
        <taxon>Poales</taxon>
        <taxon>Poaceae</taxon>
        <taxon>PACMAD clade</taxon>
        <taxon>Panicoideae</taxon>
        <taxon>Panicodae</taxon>
        <taxon>Paniceae</taxon>
        <taxon>Cenchrinae</taxon>
        <taxon>Setaria</taxon>
    </lineage>
</organism>
<protein>
    <submittedName>
        <fullName evidence="1">Uncharacterized protein</fullName>
    </submittedName>
</protein>
<reference evidence="2" key="1">
    <citation type="journal article" date="2012" name="Nat. Biotechnol.">
        <title>Reference genome sequence of the model plant Setaria.</title>
        <authorList>
            <person name="Bennetzen J.L."/>
            <person name="Schmutz J."/>
            <person name="Wang H."/>
            <person name="Percifield R."/>
            <person name="Hawkins J."/>
            <person name="Pontaroli A.C."/>
            <person name="Estep M."/>
            <person name="Feng L."/>
            <person name="Vaughn J.N."/>
            <person name="Grimwood J."/>
            <person name="Jenkins J."/>
            <person name="Barry K."/>
            <person name="Lindquist E."/>
            <person name="Hellsten U."/>
            <person name="Deshpande S."/>
            <person name="Wang X."/>
            <person name="Wu X."/>
            <person name="Mitros T."/>
            <person name="Triplett J."/>
            <person name="Yang X."/>
            <person name="Ye C.Y."/>
            <person name="Mauro-Herrera M."/>
            <person name="Wang L."/>
            <person name="Li P."/>
            <person name="Sharma M."/>
            <person name="Sharma R."/>
            <person name="Ronald P.C."/>
            <person name="Panaud O."/>
            <person name="Kellogg E.A."/>
            <person name="Brutnell T.P."/>
            <person name="Doust A.N."/>
            <person name="Tuskan G.A."/>
            <person name="Rokhsar D."/>
            <person name="Devos K.M."/>
        </authorList>
    </citation>
    <scope>NUCLEOTIDE SEQUENCE [LARGE SCALE GENOMIC DNA]</scope>
    <source>
        <strain evidence="2">cv. Yugu1</strain>
    </source>
</reference>
<dbReference type="EnsemblPlants" id="KQK98391">
    <property type="protein sequence ID" value="KQK98391"/>
    <property type="gene ID" value="SETIT_012528mg"/>
</dbReference>
<proteinExistence type="predicted"/>
<dbReference type="InParanoid" id="A0A341JNG1"/>
<accession>A0A341JNG1</accession>
<sequence length="31" mass="3390">MEMPPAAQGRRASTVVERKLDELCACLDDAL</sequence>